<dbReference type="AlphaFoldDB" id="A0AAV5VV78"/>
<comment type="subcellular location">
    <subcellularLocation>
        <location evidence="1">Membrane</location>
        <topology evidence="1">Multi-pass membrane protein</topology>
    </subcellularLocation>
</comment>
<accession>A0AAV5VV78</accession>
<organism evidence="15 16">
    <name type="scientific">Pristionchus fissidentatus</name>
    <dbReference type="NCBI Taxonomy" id="1538716"/>
    <lineage>
        <taxon>Eukaryota</taxon>
        <taxon>Metazoa</taxon>
        <taxon>Ecdysozoa</taxon>
        <taxon>Nematoda</taxon>
        <taxon>Chromadorea</taxon>
        <taxon>Rhabditida</taxon>
        <taxon>Rhabditina</taxon>
        <taxon>Diplogasteromorpha</taxon>
        <taxon>Diplogasteroidea</taxon>
        <taxon>Neodiplogasteridae</taxon>
        <taxon>Pristionchus</taxon>
    </lineage>
</organism>
<feature type="non-terminal residue" evidence="15">
    <location>
        <position position="230"/>
    </location>
</feature>
<feature type="non-terminal residue" evidence="15">
    <location>
        <position position="1"/>
    </location>
</feature>
<evidence type="ECO:0000256" key="10">
    <source>
        <dbReference type="ARBA" id="ARBA00023180"/>
    </source>
</evidence>
<evidence type="ECO:0008006" key="17">
    <source>
        <dbReference type="Google" id="ProtNLM"/>
    </source>
</evidence>
<dbReference type="PANTHER" id="PTHR11690:SF269">
    <property type="entry name" value="DEGENERIN-LIKE PROTEIN ASIC-2"/>
    <property type="match status" value="1"/>
</dbReference>
<protein>
    <recommendedName>
        <fullName evidence="17">Ion channel</fullName>
    </recommendedName>
</protein>
<evidence type="ECO:0000256" key="14">
    <source>
        <dbReference type="SAM" id="Phobius"/>
    </source>
</evidence>
<evidence type="ECO:0000256" key="12">
    <source>
        <dbReference type="ARBA" id="ARBA00023303"/>
    </source>
</evidence>
<comment type="caution">
    <text evidence="15">The sequence shown here is derived from an EMBL/GenBank/DDBJ whole genome shotgun (WGS) entry which is preliminary data.</text>
</comment>
<reference evidence="15" key="1">
    <citation type="submission" date="2023-10" db="EMBL/GenBank/DDBJ databases">
        <title>Genome assembly of Pristionchus species.</title>
        <authorList>
            <person name="Yoshida K."/>
            <person name="Sommer R.J."/>
        </authorList>
    </citation>
    <scope>NUCLEOTIDE SEQUENCE</scope>
    <source>
        <strain evidence="15">RS5133</strain>
    </source>
</reference>
<comment type="similarity">
    <text evidence="2 13">Belongs to the amiloride-sensitive sodium channel (TC 1.A.6) family.</text>
</comment>
<dbReference type="GO" id="GO:0005886">
    <property type="term" value="C:plasma membrane"/>
    <property type="evidence" value="ECO:0007669"/>
    <property type="project" value="TreeGrafter"/>
</dbReference>
<keyword evidence="11 13" id="KW-0739">Sodium transport</keyword>
<keyword evidence="9 14" id="KW-0472">Membrane</keyword>
<feature type="transmembrane region" description="Helical" evidence="14">
    <location>
        <begin position="28"/>
        <end position="52"/>
    </location>
</feature>
<keyword evidence="12 13" id="KW-0407">Ion channel</keyword>
<dbReference type="EMBL" id="BTSY01000004">
    <property type="protein sequence ID" value="GMT22622.1"/>
    <property type="molecule type" value="Genomic_DNA"/>
</dbReference>
<evidence type="ECO:0000313" key="16">
    <source>
        <dbReference type="Proteomes" id="UP001432322"/>
    </source>
</evidence>
<evidence type="ECO:0000256" key="8">
    <source>
        <dbReference type="ARBA" id="ARBA00023065"/>
    </source>
</evidence>
<evidence type="ECO:0000256" key="5">
    <source>
        <dbReference type="ARBA" id="ARBA00022692"/>
    </source>
</evidence>
<evidence type="ECO:0000256" key="6">
    <source>
        <dbReference type="ARBA" id="ARBA00022989"/>
    </source>
</evidence>
<evidence type="ECO:0000256" key="9">
    <source>
        <dbReference type="ARBA" id="ARBA00023136"/>
    </source>
</evidence>
<dbReference type="Gene3D" id="2.60.470.10">
    <property type="entry name" value="Acid-sensing ion channels like domains"/>
    <property type="match status" value="1"/>
</dbReference>
<keyword evidence="16" id="KW-1185">Reference proteome</keyword>
<dbReference type="GO" id="GO:0015280">
    <property type="term" value="F:ligand-gated sodium channel activity"/>
    <property type="evidence" value="ECO:0007669"/>
    <property type="project" value="TreeGrafter"/>
</dbReference>
<evidence type="ECO:0000256" key="11">
    <source>
        <dbReference type="ARBA" id="ARBA00023201"/>
    </source>
</evidence>
<keyword evidence="10" id="KW-0325">Glycoprotein</keyword>
<dbReference type="PRINTS" id="PR01078">
    <property type="entry name" value="AMINACHANNEL"/>
</dbReference>
<keyword evidence="8 13" id="KW-0406">Ion transport</keyword>
<dbReference type="PANTHER" id="PTHR11690">
    <property type="entry name" value="AMILORIDE-SENSITIVE SODIUM CHANNEL-RELATED"/>
    <property type="match status" value="1"/>
</dbReference>
<keyword evidence="6 14" id="KW-1133">Transmembrane helix</keyword>
<name>A0AAV5VV78_9BILA</name>
<evidence type="ECO:0000313" key="15">
    <source>
        <dbReference type="EMBL" id="GMT22622.1"/>
    </source>
</evidence>
<dbReference type="Pfam" id="PF00858">
    <property type="entry name" value="ASC"/>
    <property type="match status" value="1"/>
</dbReference>
<keyword evidence="3 13" id="KW-0813">Transport</keyword>
<keyword evidence="5 13" id="KW-0812">Transmembrane</keyword>
<evidence type="ECO:0000256" key="1">
    <source>
        <dbReference type="ARBA" id="ARBA00004141"/>
    </source>
</evidence>
<evidence type="ECO:0000256" key="13">
    <source>
        <dbReference type="RuleBase" id="RU000679"/>
    </source>
</evidence>
<dbReference type="Proteomes" id="UP001432322">
    <property type="component" value="Unassembled WGS sequence"/>
</dbReference>
<evidence type="ECO:0000256" key="7">
    <source>
        <dbReference type="ARBA" id="ARBA00023053"/>
    </source>
</evidence>
<proteinExistence type="inferred from homology"/>
<evidence type="ECO:0000256" key="4">
    <source>
        <dbReference type="ARBA" id="ARBA00022461"/>
    </source>
</evidence>
<dbReference type="InterPro" id="IPR001873">
    <property type="entry name" value="ENaC"/>
</dbReference>
<sequence>GFKRLFFDFSLWCTIACLKKIVTSVKWLAVMFAIVFVLMVVAFVAISVNLIVKYFKYPAASELKLLTKSQQFPIFSFCNENPLKRSLVDTDPAFAEIAKMIKQFDDYELKKITKDDYGIGGTKMKMQRMTRAKIMLRLMMNKLSEADRRRVGYNFTELVSQCTFAGKTCTSADFTSFLHPDYGVCYSFITDRVISRPGADTNLRMLLTANQDSPRFTLFDFLPTTESATM</sequence>
<gene>
    <name evidence="15" type="ORF">PFISCL1PPCAC_13920</name>
</gene>
<evidence type="ECO:0000256" key="2">
    <source>
        <dbReference type="ARBA" id="ARBA00007193"/>
    </source>
</evidence>
<keyword evidence="7" id="KW-0915">Sodium</keyword>
<evidence type="ECO:0000256" key="3">
    <source>
        <dbReference type="ARBA" id="ARBA00022448"/>
    </source>
</evidence>
<keyword evidence="4 13" id="KW-0894">Sodium channel</keyword>